<organism evidence="2 3">
    <name type="scientific">Sistotremastrum suecicum HHB10207 ss-3</name>
    <dbReference type="NCBI Taxonomy" id="1314776"/>
    <lineage>
        <taxon>Eukaryota</taxon>
        <taxon>Fungi</taxon>
        <taxon>Dikarya</taxon>
        <taxon>Basidiomycota</taxon>
        <taxon>Agaricomycotina</taxon>
        <taxon>Agaricomycetes</taxon>
        <taxon>Sistotremastrales</taxon>
        <taxon>Sistotremastraceae</taxon>
        <taxon>Sistotremastrum</taxon>
    </lineage>
</organism>
<reference evidence="2 3" key="1">
    <citation type="journal article" date="2016" name="Mol. Biol. Evol.">
        <title>Comparative Genomics of Early-Diverging Mushroom-Forming Fungi Provides Insights into the Origins of Lignocellulose Decay Capabilities.</title>
        <authorList>
            <person name="Nagy L.G."/>
            <person name="Riley R."/>
            <person name="Tritt A."/>
            <person name="Adam C."/>
            <person name="Daum C."/>
            <person name="Floudas D."/>
            <person name="Sun H."/>
            <person name="Yadav J.S."/>
            <person name="Pangilinan J."/>
            <person name="Larsson K.H."/>
            <person name="Matsuura K."/>
            <person name="Barry K."/>
            <person name="Labutti K."/>
            <person name="Kuo R."/>
            <person name="Ohm R.A."/>
            <person name="Bhattacharya S.S."/>
            <person name="Shirouzu T."/>
            <person name="Yoshinaga Y."/>
            <person name="Martin F.M."/>
            <person name="Grigoriev I.V."/>
            <person name="Hibbett D.S."/>
        </authorList>
    </citation>
    <scope>NUCLEOTIDE SEQUENCE [LARGE SCALE GENOMIC DNA]</scope>
    <source>
        <strain evidence="2 3">HHB10207 ss-3</strain>
    </source>
</reference>
<feature type="compositionally biased region" description="Polar residues" evidence="1">
    <location>
        <begin position="98"/>
        <end position="110"/>
    </location>
</feature>
<feature type="compositionally biased region" description="Low complexity" evidence="1">
    <location>
        <begin position="120"/>
        <end position="137"/>
    </location>
</feature>
<name>A0A166BYP0_9AGAM</name>
<accession>A0A166BYP0</accession>
<dbReference type="EMBL" id="KV428097">
    <property type="protein sequence ID" value="KZT36896.1"/>
    <property type="molecule type" value="Genomic_DNA"/>
</dbReference>
<keyword evidence="3" id="KW-1185">Reference proteome</keyword>
<dbReference type="Proteomes" id="UP000076798">
    <property type="component" value="Unassembled WGS sequence"/>
</dbReference>
<feature type="region of interest" description="Disordered" evidence="1">
    <location>
        <begin position="90"/>
        <end position="173"/>
    </location>
</feature>
<dbReference type="AlphaFoldDB" id="A0A166BYP0"/>
<evidence type="ECO:0000313" key="2">
    <source>
        <dbReference type="EMBL" id="KZT36896.1"/>
    </source>
</evidence>
<sequence>MLLRFANAPGKANSLRIPLRIPAEGCTAGGFIWHCLATQALRIGEFEDICDPPRLHWCPLPGRNLLFRLILHILANVPVTPKTAKALDFLQKPRGTRSGPSSDTHYSLENPTIKALSRGSKTSASSTTVSTDSTSETFRQPLSPILQSTAASSPNGSRGASPSSSSQSDPEVSEIAAMLDKSFQEQEAQPPGGFHQDGSSSHISLASPAVAEISEETPPPAVTLEAQREEEIENIMAGILDYLSLVIPFEAGPSTLGQRIMDLLASNLSIPDIEKIEGQNGGPNYYRLHRAIYEDLISMVEALDRAHATIRASCGFQRSVATSSRSGSSLSTVLTTIKDVSYPSHQFIYSQIAN</sequence>
<feature type="compositionally biased region" description="Low complexity" evidence="1">
    <location>
        <begin position="150"/>
        <end position="170"/>
    </location>
</feature>
<proteinExistence type="predicted"/>
<gene>
    <name evidence="2" type="ORF">SISSUDRAFT_1034548</name>
</gene>
<protein>
    <submittedName>
        <fullName evidence="2">Uncharacterized protein</fullName>
    </submittedName>
</protein>
<evidence type="ECO:0000313" key="3">
    <source>
        <dbReference type="Proteomes" id="UP000076798"/>
    </source>
</evidence>
<evidence type="ECO:0000256" key="1">
    <source>
        <dbReference type="SAM" id="MobiDB-lite"/>
    </source>
</evidence>